<protein>
    <recommendedName>
        <fullName evidence="4">Putative pterin-4-alpha-carbinolamine dehydratase</fullName>
        <shortName evidence="4">PHS</shortName>
        <ecNumber evidence="4">4.2.1.96</ecNumber>
    </recommendedName>
    <alternativeName>
        <fullName evidence="4">4-alpha-hydroxy-tetrahydropterin dehydratase</fullName>
    </alternativeName>
    <alternativeName>
        <fullName evidence="4">Pterin carbinolamine dehydratase</fullName>
        <shortName evidence="4">PCD</shortName>
    </alternativeName>
</protein>
<organism evidence="5 6">
    <name type="scientific">Paracoccus caeni</name>
    <dbReference type="NCBI Taxonomy" id="657651"/>
    <lineage>
        <taxon>Bacteria</taxon>
        <taxon>Pseudomonadati</taxon>
        <taxon>Pseudomonadota</taxon>
        <taxon>Alphaproteobacteria</taxon>
        <taxon>Rhodobacterales</taxon>
        <taxon>Paracoccaceae</taxon>
        <taxon>Paracoccus</taxon>
    </lineage>
</organism>
<dbReference type="SUPFAM" id="SSF55248">
    <property type="entry name" value="PCD-like"/>
    <property type="match status" value="1"/>
</dbReference>
<dbReference type="HAMAP" id="MF_00434">
    <property type="entry name" value="Pterin_4_alpha"/>
    <property type="match status" value="1"/>
</dbReference>
<gene>
    <name evidence="5" type="ORF">JJJ17_09760</name>
</gene>
<evidence type="ECO:0000313" key="6">
    <source>
        <dbReference type="Proteomes" id="UP000640485"/>
    </source>
</evidence>
<evidence type="ECO:0000256" key="4">
    <source>
        <dbReference type="HAMAP-Rule" id="MF_00434"/>
    </source>
</evidence>
<dbReference type="Pfam" id="PF01329">
    <property type="entry name" value="Pterin_4a"/>
    <property type="match status" value="1"/>
</dbReference>
<comment type="similarity">
    <text evidence="2 4">Belongs to the pterin-4-alpha-carbinolamine dehydratase family.</text>
</comment>
<reference evidence="5" key="1">
    <citation type="submission" date="2021-01" db="EMBL/GenBank/DDBJ databases">
        <title>Paracoccus amoyensis sp. nov., isolated from the surface seawater along the coast of Xiamen Island, China.</title>
        <authorList>
            <person name="Lyu L."/>
        </authorList>
    </citation>
    <scope>NUCLEOTIDE SEQUENCE</scope>
    <source>
        <strain evidence="5">MJ17</strain>
    </source>
</reference>
<dbReference type="GO" id="GO:0006729">
    <property type="term" value="P:tetrahydrobiopterin biosynthetic process"/>
    <property type="evidence" value="ECO:0007669"/>
    <property type="project" value="InterPro"/>
</dbReference>
<dbReference type="InterPro" id="IPR001533">
    <property type="entry name" value="Pterin_deHydtase"/>
</dbReference>
<proteinExistence type="inferred from homology"/>
<comment type="catalytic activity">
    <reaction evidence="1 4">
        <text>(4aS,6R)-4a-hydroxy-L-erythro-5,6,7,8-tetrahydrobiopterin = (6R)-L-erythro-6,7-dihydrobiopterin + H2O</text>
        <dbReference type="Rhea" id="RHEA:11920"/>
        <dbReference type="ChEBI" id="CHEBI:15377"/>
        <dbReference type="ChEBI" id="CHEBI:15642"/>
        <dbReference type="ChEBI" id="CHEBI:43120"/>
        <dbReference type="EC" id="4.2.1.96"/>
    </reaction>
</comment>
<dbReference type="AlphaFoldDB" id="A0A934W0X1"/>
<keyword evidence="6" id="KW-1185">Reference proteome</keyword>
<dbReference type="Proteomes" id="UP000640485">
    <property type="component" value="Unassembled WGS sequence"/>
</dbReference>
<evidence type="ECO:0000256" key="2">
    <source>
        <dbReference type="ARBA" id="ARBA00006472"/>
    </source>
</evidence>
<dbReference type="RefSeq" id="WP_200685908.1">
    <property type="nucleotide sequence ID" value="NZ_JAEPRQ010000003.1"/>
</dbReference>
<dbReference type="Gene3D" id="3.30.1360.20">
    <property type="entry name" value="Transcriptional coactivator/pterin dehydratase"/>
    <property type="match status" value="1"/>
</dbReference>
<dbReference type="EC" id="4.2.1.96" evidence="4"/>
<dbReference type="EMBL" id="JAEPRQ010000003">
    <property type="protein sequence ID" value="MBK4216209.1"/>
    <property type="molecule type" value="Genomic_DNA"/>
</dbReference>
<dbReference type="InterPro" id="IPR036428">
    <property type="entry name" value="PCD_sf"/>
</dbReference>
<evidence type="ECO:0000313" key="5">
    <source>
        <dbReference type="EMBL" id="MBK4216209.1"/>
    </source>
</evidence>
<dbReference type="GO" id="GO:0008124">
    <property type="term" value="F:4-alpha-hydroxytetrahydrobiopterin dehydratase activity"/>
    <property type="evidence" value="ECO:0007669"/>
    <property type="project" value="UniProtKB-UniRule"/>
</dbReference>
<evidence type="ECO:0000256" key="1">
    <source>
        <dbReference type="ARBA" id="ARBA00001554"/>
    </source>
</evidence>
<evidence type="ECO:0000256" key="3">
    <source>
        <dbReference type="ARBA" id="ARBA00023239"/>
    </source>
</evidence>
<dbReference type="PANTHER" id="PTHR12599:SF0">
    <property type="entry name" value="PTERIN-4-ALPHA-CARBINOLAMINE DEHYDRATASE"/>
    <property type="match status" value="1"/>
</dbReference>
<dbReference type="CDD" id="cd00913">
    <property type="entry name" value="PCD_DCoH_subfamily_a"/>
    <property type="match status" value="1"/>
</dbReference>
<keyword evidence="3 4" id="KW-0456">Lyase</keyword>
<accession>A0A934W0X1</accession>
<sequence length="112" mass="12212">MSQNDLSNQTCVPCEGGMPAMPADEARQMMGELDSWKLSEDGTSISRRFEFKGFAKAVEMANLAAWLGNKQGHHPDIGFGWGYCQVTFTTHSAGGLTRNDFICAAKLDHLVA</sequence>
<comment type="caution">
    <text evidence="5">The sequence shown here is derived from an EMBL/GenBank/DDBJ whole genome shotgun (WGS) entry which is preliminary data.</text>
</comment>
<dbReference type="PANTHER" id="PTHR12599">
    <property type="entry name" value="PTERIN-4-ALPHA-CARBINOLAMINE DEHYDRATASE"/>
    <property type="match status" value="1"/>
</dbReference>
<name>A0A934W0X1_9RHOB</name>